<dbReference type="PIRSF" id="PIRSF009393">
    <property type="entry name" value="Orn_decarb"/>
    <property type="match status" value="1"/>
</dbReference>
<dbReference type="Pfam" id="PF03709">
    <property type="entry name" value="OKR_DC_1_N"/>
    <property type="match status" value="1"/>
</dbReference>
<evidence type="ECO:0000256" key="2">
    <source>
        <dbReference type="ARBA" id="ARBA00022793"/>
    </source>
</evidence>
<dbReference type="Gene3D" id="3.90.1150.10">
    <property type="entry name" value="Aspartate Aminotransferase, domain 1"/>
    <property type="match status" value="1"/>
</dbReference>
<dbReference type="PANTHER" id="PTHR45229:SF3">
    <property type="entry name" value="BIODEGRADATIVE ARGININE DECARBOXYLASE"/>
    <property type="match status" value="1"/>
</dbReference>
<dbReference type="InterPro" id="IPR005308">
    <property type="entry name" value="OKR_de-COase_N"/>
</dbReference>
<sequence>MEPTDTLSVLIIGADTKSGSAFARNMQALIDHLKNDEMNVICVETFEGLKDGFIANGAMADCVMIDWQAQNAKDLIKIIREHNKYVSIFLLTEPGDLASLPLDVFSTIDEYAWILGDTPEFIAGRVKSASRKYRKAILPPMFGALIDFSEDYEYSWHTPGHTAGTAFLKSPIGKLFYEFYGEQTFRSDLSISVGELGSLLDHSGPIGEAEQYAAKVFGSDMTFFVTNGTSTSNRVVQGALVAPKEVVFVDRNCHKSLEQAFTLDHGIPVYMIPTRNRYGILGPIPQHEMEPENLAKKLSGHPLGSKAENKTPVVAVVTNSTYDGVCYDAVHAEELLGKTVNTIHFDEAWYGYAKFNKMYAGRFGMHDDSRPAAERPTVITTQSTHKLLAALSQASMIHIKNGKQPLEHALFNESFMMHASTSPQYSIIASLDVSSKMMDMGGDALMQEAIDEAVRFRQMMARACGELDVSKPDNWWFKAWQPDTVTMPDGKKVPFESADPKVLARTPSCWTLSPGDVWHGFPDMSENWAMLDPIKVTILTPGMNDDGTHAEFGIPAAVVLAYLDTRGIINEKSGDYNILFLFSMGVTKGKWGTLMSALFDFKRLFDADTPLDVVLPDLVKSHPERYGGMTLKSLAKEMHEQIKSTRQTQLANEACAVMPTPVMTPADAHRYIVKGQVEQLPVDKMANRVVATGVVPYPPGIPMLMPGENAGKADGPILMYLKTLQDFDRKFPGFAHDTHGVEAIDGTYYIYCLKE</sequence>
<dbReference type="FunFam" id="3.40.640.10:FF:000008">
    <property type="entry name" value="Lysine decarboxylase, inducible"/>
    <property type="match status" value="1"/>
</dbReference>
<dbReference type="SUPFAM" id="SSF53383">
    <property type="entry name" value="PLP-dependent transferases"/>
    <property type="match status" value="1"/>
</dbReference>
<dbReference type="Gene3D" id="3.40.640.10">
    <property type="entry name" value="Type I PLP-dependent aspartate aminotransferase-like (Major domain)"/>
    <property type="match status" value="1"/>
</dbReference>
<dbReference type="EMBL" id="JAWDKA010000011">
    <property type="protein sequence ID" value="MDV0442526.1"/>
    <property type="molecule type" value="Genomic_DNA"/>
</dbReference>
<dbReference type="GO" id="GO:0005829">
    <property type="term" value="C:cytosol"/>
    <property type="evidence" value="ECO:0007669"/>
    <property type="project" value="TreeGrafter"/>
</dbReference>
<name>A0AAE4MDS7_9EURY</name>
<evidence type="ECO:0000256" key="3">
    <source>
        <dbReference type="ARBA" id="ARBA00022898"/>
    </source>
</evidence>
<keyword evidence="2" id="KW-0210">Decarboxylase</keyword>
<dbReference type="SUPFAM" id="SSF55904">
    <property type="entry name" value="Ornithine decarboxylase C-terminal domain"/>
    <property type="match status" value="1"/>
</dbReference>
<dbReference type="Gene3D" id="3.90.100.10">
    <property type="entry name" value="Orn/Lys/Arg decarboxylase, C-terminal domain"/>
    <property type="match status" value="1"/>
</dbReference>
<organism evidence="6 7">
    <name type="scientific">Methanorbis furvi</name>
    <dbReference type="NCBI Taxonomy" id="3028299"/>
    <lineage>
        <taxon>Archaea</taxon>
        <taxon>Methanobacteriati</taxon>
        <taxon>Methanobacteriota</taxon>
        <taxon>Stenosarchaea group</taxon>
        <taxon>Methanomicrobia</taxon>
        <taxon>Methanomicrobiales</taxon>
        <taxon>Methanocorpusculaceae</taxon>
        <taxon>Methanorbis</taxon>
    </lineage>
</organism>
<dbReference type="RefSeq" id="WP_338094951.1">
    <property type="nucleotide sequence ID" value="NZ_JAWDKA010000011.1"/>
</dbReference>
<comment type="similarity">
    <text evidence="1">Belongs to the Orn/Lys/Arg decarboxylase class-I family.</text>
</comment>
<gene>
    <name evidence="6" type="primary">adiA</name>
    <name evidence="6" type="ORF">McpAg1_17730</name>
</gene>
<dbReference type="Proteomes" id="UP001273136">
    <property type="component" value="Unassembled WGS sequence"/>
</dbReference>
<dbReference type="AlphaFoldDB" id="A0AAE4MDS7"/>
<keyword evidence="7" id="KW-1185">Reference proteome</keyword>
<evidence type="ECO:0000256" key="1">
    <source>
        <dbReference type="ARBA" id="ARBA00010671"/>
    </source>
</evidence>
<dbReference type="PANTHER" id="PTHR45229">
    <property type="entry name" value="CONSTITUTIVE ORNITHINE DECARBOXYLASE"/>
    <property type="match status" value="1"/>
</dbReference>
<evidence type="ECO:0000259" key="5">
    <source>
        <dbReference type="PROSITE" id="PS00703"/>
    </source>
</evidence>
<accession>A0AAE4MDS7</accession>
<dbReference type="InterPro" id="IPR036633">
    <property type="entry name" value="Prn/Lys/Arg_de-COase_C_sf"/>
</dbReference>
<comment type="caution">
    <text evidence="6">The sequence shown here is derived from an EMBL/GenBank/DDBJ whole genome shotgun (WGS) entry which is preliminary data.</text>
</comment>
<protein>
    <submittedName>
        <fullName evidence="6">Biodegradative arginine decarboxylase</fullName>
        <ecNumber evidence="6">4.1.1.19</ecNumber>
    </submittedName>
</protein>
<dbReference type="Gene3D" id="3.40.50.2300">
    <property type="match status" value="1"/>
</dbReference>
<dbReference type="PROSITE" id="PS00703">
    <property type="entry name" value="OKR_DC_1"/>
    <property type="match status" value="1"/>
</dbReference>
<keyword evidence="4 6" id="KW-0456">Lyase</keyword>
<dbReference type="InterPro" id="IPR008286">
    <property type="entry name" value="Prn/Lys/Arg_de-COase_C"/>
</dbReference>
<reference evidence="6" key="1">
    <citation type="submission" date="2023-06" db="EMBL/GenBank/DDBJ databases">
        <title>Genome sequence of Methancorpusculaceae sp. Ag1.</title>
        <authorList>
            <person name="Protasov E."/>
            <person name="Platt K."/>
            <person name="Poehlein A."/>
            <person name="Daniel R."/>
            <person name="Brune A."/>
        </authorList>
    </citation>
    <scope>NUCLEOTIDE SEQUENCE</scope>
    <source>
        <strain evidence="6">Ag1</strain>
    </source>
</reference>
<dbReference type="Pfam" id="PF01276">
    <property type="entry name" value="OKR_DC_1"/>
    <property type="match status" value="1"/>
</dbReference>
<dbReference type="GO" id="GO:0030170">
    <property type="term" value="F:pyridoxal phosphate binding"/>
    <property type="evidence" value="ECO:0007669"/>
    <property type="project" value="TreeGrafter"/>
</dbReference>
<evidence type="ECO:0000313" key="6">
    <source>
        <dbReference type="EMBL" id="MDV0442526.1"/>
    </source>
</evidence>
<evidence type="ECO:0000256" key="4">
    <source>
        <dbReference type="ARBA" id="ARBA00023239"/>
    </source>
</evidence>
<feature type="domain" description="Orn/Lys/Arg decarboxylases family 1 pyridoxal-P attachment site" evidence="5">
    <location>
        <begin position="381"/>
        <end position="395"/>
    </location>
</feature>
<dbReference type="Pfam" id="PF03711">
    <property type="entry name" value="OKR_DC_1_C"/>
    <property type="match status" value="1"/>
</dbReference>
<evidence type="ECO:0000313" key="7">
    <source>
        <dbReference type="Proteomes" id="UP001273136"/>
    </source>
</evidence>
<dbReference type="InterPro" id="IPR011193">
    <property type="entry name" value="Orn/lys/arg_de-COase"/>
</dbReference>
<dbReference type="InterPro" id="IPR015422">
    <property type="entry name" value="PyrdxlP-dep_Trfase_small"/>
</dbReference>
<dbReference type="InterPro" id="IPR000310">
    <property type="entry name" value="Orn/Lys/Arg_deCO2ase_major_dom"/>
</dbReference>
<dbReference type="InterPro" id="IPR015421">
    <property type="entry name" value="PyrdxlP-dep_Trfase_major"/>
</dbReference>
<proteinExistence type="inferred from homology"/>
<dbReference type="GO" id="GO:0008792">
    <property type="term" value="F:arginine decarboxylase activity"/>
    <property type="evidence" value="ECO:0007669"/>
    <property type="project" value="UniProtKB-EC"/>
</dbReference>
<dbReference type="GO" id="GO:0006527">
    <property type="term" value="P:L-arginine catabolic process"/>
    <property type="evidence" value="ECO:0007669"/>
    <property type="project" value="TreeGrafter"/>
</dbReference>
<keyword evidence="3" id="KW-0663">Pyridoxal phosphate</keyword>
<dbReference type="InterPro" id="IPR015424">
    <property type="entry name" value="PyrdxlP-dep_Trfase"/>
</dbReference>
<dbReference type="EC" id="4.1.1.19" evidence="6"/>